<keyword evidence="1" id="KW-0175">Coiled coil</keyword>
<evidence type="ECO:0000256" key="1">
    <source>
        <dbReference type="SAM" id="Coils"/>
    </source>
</evidence>
<proteinExistence type="predicted"/>
<evidence type="ECO:0000256" key="2">
    <source>
        <dbReference type="SAM" id="MobiDB-lite"/>
    </source>
</evidence>
<evidence type="ECO:0008006" key="6">
    <source>
        <dbReference type="Google" id="ProtNLM"/>
    </source>
</evidence>
<dbReference type="Proteomes" id="UP000574133">
    <property type="component" value="Unassembled WGS sequence"/>
</dbReference>
<keyword evidence="3" id="KW-0812">Transmembrane</keyword>
<sequence>MAWEVTAYVLSALGLIAIVAIAAAAVAVRRLLNKWSHSLERLEQEAEATLQQWRRLGKEASETAEQCRRSLSGFESLAEGGRAIGEAAQTAAYAAASTVVEWTERLSDRLSETADRQTRRLGEAMDWMEVGFSLWETLRRAASTTHPASRQPEEPAEENR</sequence>
<reference evidence="4 5" key="1">
    <citation type="submission" date="2020-08" db="EMBL/GenBank/DDBJ databases">
        <title>Cohnella phylogeny.</title>
        <authorList>
            <person name="Dunlap C."/>
        </authorList>
    </citation>
    <scope>NUCLEOTIDE SEQUENCE [LARGE SCALE GENOMIC DNA]</scope>
    <source>
        <strain evidence="4 5">DSM 103658</strain>
    </source>
</reference>
<feature type="coiled-coil region" evidence="1">
    <location>
        <begin position="25"/>
        <end position="59"/>
    </location>
</feature>
<dbReference type="AlphaFoldDB" id="A0A841TK41"/>
<keyword evidence="3" id="KW-0472">Membrane</keyword>
<feature type="region of interest" description="Disordered" evidence="2">
    <location>
        <begin position="141"/>
        <end position="160"/>
    </location>
</feature>
<gene>
    <name evidence="4" type="ORF">H4Q31_18615</name>
</gene>
<evidence type="ECO:0000313" key="4">
    <source>
        <dbReference type="EMBL" id="MBB6679307.1"/>
    </source>
</evidence>
<organism evidence="4 5">
    <name type="scientific">Cohnella lubricantis</name>
    <dbReference type="NCBI Taxonomy" id="2163172"/>
    <lineage>
        <taxon>Bacteria</taxon>
        <taxon>Bacillati</taxon>
        <taxon>Bacillota</taxon>
        <taxon>Bacilli</taxon>
        <taxon>Bacillales</taxon>
        <taxon>Paenibacillaceae</taxon>
        <taxon>Cohnella</taxon>
    </lineage>
</organism>
<name>A0A841TK41_9BACL</name>
<comment type="caution">
    <text evidence="4">The sequence shown here is derived from an EMBL/GenBank/DDBJ whole genome shotgun (WGS) entry which is preliminary data.</text>
</comment>
<accession>A0A841TK41</accession>
<feature type="compositionally biased region" description="Basic and acidic residues" evidence="2">
    <location>
        <begin position="151"/>
        <end position="160"/>
    </location>
</feature>
<dbReference type="EMBL" id="JACJVN010000078">
    <property type="protein sequence ID" value="MBB6679307.1"/>
    <property type="molecule type" value="Genomic_DNA"/>
</dbReference>
<dbReference type="RefSeq" id="WP_185180567.1">
    <property type="nucleotide sequence ID" value="NZ_CBCSEP010000027.1"/>
</dbReference>
<evidence type="ECO:0000256" key="3">
    <source>
        <dbReference type="SAM" id="Phobius"/>
    </source>
</evidence>
<protein>
    <recommendedName>
        <fullName evidence="6">DUF948 domain-containing protein</fullName>
    </recommendedName>
</protein>
<feature type="transmembrane region" description="Helical" evidence="3">
    <location>
        <begin position="6"/>
        <end position="28"/>
    </location>
</feature>
<keyword evidence="5" id="KW-1185">Reference proteome</keyword>
<evidence type="ECO:0000313" key="5">
    <source>
        <dbReference type="Proteomes" id="UP000574133"/>
    </source>
</evidence>
<keyword evidence="3" id="KW-1133">Transmembrane helix</keyword>